<dbReference type="GO" id="GO:0016462">
    <property type="term" value="F:pyrophosphatase activity"/>
    <property type="evidence" value="ECO:0007669"/>
    <property type="project" value="TreeGrafter"/>
</dbReference>
<dbReference type="PANTHER" id="PTHR30005">
    <property type="entry name" value="EXOPOLYPHOSPHATASE"/>
    <property type="match status" value="1"/>
</dbReference>
<dbReference type="InterPro" id="IPR043129">
    <property type="entry name" value="ATPase_NBD"/>
</dbReference>
<proteinExistence type="predicted"/>
<dbReference type="InterPro" id="IPR003695">
    <property type="entry name" value="Ppx_GppA_N"/>
</dbReference>
<dbReference type="CDD" id="cd24054">
    <property type="entry name" value="ASKHA_NBD_AaPPX-GppA_MtPPX2-like"/>
    <property type="match status" value="1"/>
</dbReference>
<dbReference type="Pfam" id="PF02541">
    <property type="entry name" value="Ppx-GppA"/>
    <property type="match status" value="1"/>
</dbReference>
<dbReference type="SUPFAM" id="SSF53067">
    <property type="entry name" value="Actin-like ATPase domain"/>
    <property type="match status" value="2"/>
</dbReference>
<evidence type="ECO:0000313" key="2">
    <source>
        <dbReference type="EMBL" id="PIB24857.1"/>
    </source>
</evidence>
<dbReference type="Proteomes" id="UP000231516">
    <property type="component" value="Unassembled WGS sequence"/>
</dbReference>
<keyword evidence="3" id="KW-1185">Reference proteome</keyword>
<evidence type="ECO:0000259" key="1">
    <source>
        <dbReference type="Pfam" id="PF02541"/>
    </source>
</evidence>
<organism evidence="2 3">
    <name type="scientific">Paramylibacter kogurei</name>
    <dbReference type="NCBI Taxonomy" id="1889778"/>
    <lineage>
        <taxon>Bacteria</taxon>
        <taxon>Pseudomonadati</taxon>
        <taxon>Pseudomonadota</taxon>
        <taxon>Alphaproteobacteria</taxon>
        <taxon>Rhodobacterales</taxon>
        <taxon>Paracoccaceae</taxon>
        <taxon>Paramylibacter</taxon>
    </lineage>
</organism>
<dbReference type="Gene3D" id="3.30.420.40">
    <property type="match status" value="1"/>
</dbReference>
<feature type="domain" description="Ppx/GppA phosphatase N-terminal" evidence="1">
    <location>
        <begin position="43"/>
        <end position="364"/>
    </location>
</feature>
<dbReference type="OrthoDB" id="9793035at2"/>
<accession>A0A2G5K5N4</accession>
<dbReference type="PANTHER" id="PTHR30005:SF0">
    <property type="entry name" value="RETROGRADE REGULATION PROTEIN 2"/>
    <property type="match status" value="1"/>
</dbReference>
<name>A0A2G5K5N4_9RHOB</name>
<gene>
    <name evidence="2" type="ORF">BFP76_06730</name>
</gene>
<reference evidence="2 3" key="1">
    <citation type="submission" date="2016-08" db="EMBL/GenBank/DDBJ databases">
        <title>Draft genome of Amylibacter sp. strain 4G11.</title>
        <authorList>
            <person name="Wong S.-K."/>
            <person name="Hamasaki K."/>
            <person name="Yoshizawa S."/>
        </authorList>
    </citation>
    <scope>NUCLEOTIDE SEQUENCE [LARGE SCALE GENOMIC DNA]</scope>
    <source>
        <strain evidence="2 3">4G11</strain>
    </source>
</reference>
<dbReference type="EMBL" id="MDGM01000012">
    <property type="protein sequence ID" value="PIB24857.1"/>
    <property type="molecule type" value="Genomic_DNA"/>
</dbReference>
<evidence type="ECO:0000313" key="3">
    <source>
        <dbReference type="Proteomes" id="UP000231516"/>
    </source>
</evidence>
<dbReference type="RefSeq" id="WP_099593587.1">
    <property type="nucleotide sequence ID" value="NZ_MDGM01000012.1"/>
</dbReference>
<dbReference type="Gene3D" id="3.30.420.150">
    <property type="entry name" value="Exopolyphosphatase. Domain 2"/>
    <property type="match status" value="1"/>
</dbReference>
<sequence length="370" mass="40980">MSQNASDKVIAFPNAGNQTAGVAQETELFGALDLGTNSCRMLIAHPRGEHFEVVDAFSKPVYLGAGLEKTGKLSTKAIHRTMDALHVCAKKLRHHNVQNARLIATASCRQASNGRDFVKRVFRQTGLRLEIIKPEEEARLAAIGCAAHLRRGTEQVLVIDIGGGSTELVWLDLADVEPKMRRAAMMGLRSNLKKPRTGTPFDGVKVVDWISVPFGVTTLRDQFSDVDGDKDRYAMMSWYFEEYIAQFGPVMESNEQDFLQNFQIIGTSGTVTTIASTHLRLPRYDRDLVDGQAMSAMQVDAEVDRYLQLGPKGRECEPCIGRNRKDLIMSGAAILQAILRVWSTDTLTIADRGLREGLLYSQMVKAGHLK</sequence>
<comment type="caution">
    <text evidence="2">The sequence shown here is derived from an EMBL/GenBank/DDBJ whole genome shotgun (WGS) entry which is preliminary data.</text>
</comment>
<protein>
    <submittedName>
        <fullName evidence="2">Exopolyphosphatase</fullName>
    </submittedName>
</protein>
<dbReference type="AlphaFoldDB" id="A0A2G5K5N4"/>
<dbReference type="InterPro" id="IPR050273">
    <property type="entry name" value="GppA/Ppx_hydrolase"/>
</dbReference>